<dbReference type="AlphaFoldDB" id="A0A1Y1IG25"/>
<accession>A0A1Y1IG25</accession>
<feature type="region of interest" description="Disordered" evidence="1">
    <location>
        <begin position="259"/>
        <end position="290"/>
    </location>
</feature>
<sequence length="573" mass="64340">MAGGSQRTDYRARLLSALTRERDGADSCLTRKGVVEDVVESVTAWVRDPHGPSKLVMPLRRRDSEKNLLFNKLEGRDKTAVHVLGQALAKSRHSTELKIYLGRLAKSEVRERQRPRQRLGGRQSPLTGATESLKVTLDRTTRRELVPLGCLNPDALRWTKRSIDEYYFVDRWYQCVSLIIQQTEGKKNQAHMVKSPSADDRIAAPAVRPASPRLPPQAIVTDDALAPADGLLTSLTLGIEVEDVARLEARNRTLEAEKENLTAESTELRTARAEAEAEREAEKERSEAERMELAARIAELEVDNRELAEAGKIKLERQKDEAEEVSAGLRAELEKLRAESNEAKEALQREIDQQTELSKAHESARKAAVEKPEREARGLYESLRNRLEGEIAEAHTSANKAHVAIATLQRTIAEQQRTIFPLRMAILKRAISEQQRTISSLQKAILQRTISGPQQRTSSSLRKAILATVSPARNERKRGPGADWLEGANKKRKARGSEELEAAVTLRKRLPPRRFSMAFRSQRFSRGVRNPWSCGRGFRRPQKLPPAPWMCVRGYPSEGSGRDETAPGERKIG</sequence>
<feature type="region of interest" description="Disordered" evidence="1">
    <location>
        <begin position="471"/>
        <end position="497"/>
    </location>
</feature>
<proteinExistence type="predicted"/>
<gene>
    <name evidence="2" type="ORF">KFL_003700070</name>
</gene>
<feature type="compositionally biased region" description="Basic and acidic residues" evidence="1">
    <location>
        <begin position="560"/>
        <end position="573"/>
    </location>
</feature>
<evidence type="ECO:0000313" key="2">
    <source>
        <dbReference type="EMBL" id="GAQ87687.1"/>
    </source>
</evidence>
<feature type="region of interest" description="Disordered" evidence="1">
    <location>
        <begin position="108"/>
        <end position="130"/>
    </location>
</feature>
<feature type="region of interest" description="Disordered" evidence="1">
    <location>
        <begin position="554"/>
        <end position="573"/>
    </location>
</feature>
<dbReference type="Proteomes" id="UP000054558">
    <property type="component" value="Unassembled WGS sequence"/>
</dbReference>
<evidence type="ECO:0000256" key="1">
    <source>
        <dbReference type="SAM" id="MobiDB-lite"/>
    </source>
</evidence>
<name>A0A1Y1IG25_KLENI</name>
<dbReference type="EMBL" id="DF237319">
    <property type="protein sequence ID" value="GAQ87687.1"/>
    <property type="molecule type" value="Genomic_DNA"/>
</dbReference>
<organism evidence="2 3">
    <name type="scientific">Klebsormidium nitens</name>
    <name type="common">Green alga</name>
    <name type="synonym">Ulothrix nitens</name>
    <dbReference type="NCBI Taxonomy" id="105231"/>
    <lineage>
        <taxon>Eukaryota</taxon>
        <taxon>Viridiplantae</taxon>
        <taxon>Streptophyta</taxon>
        <taxon>Klebsormidiophyceae</taxon>
        <taxon>Klebsormidiales</taxon>
        <taxon>Klebsormidiaceae</taxon>
        <taxon>Klebsormidium</taxon>
    </lineage>
</organism>
<evidence type="ECO:0000313" key="3">
    <source>
        <dbReference type="Proteomes" id="UP000054558"/>
    </source>
</evidence>
<reference evidence="2 3" key="1">
    <citation type="journal article" date="2014" name="Nat. Commun.">
        <title>Klebsormidium flaccidum genome reveals primary factors for plant terrestrial adaptation.</title>
        <authorList>
            <person name="Hori K."/>
            <person name="Maruyama F."/>
            <person name="Fujisawa T."/>
            <person name="Togashi T."/>
            <person name="Yamamoto N."/>
            <person name="Seo M."/>
            <person name="Sato S."/>
            <person name="Yamada T."/>
            <person name="Mori H."/>
            <person name="Tajima N."/>
            <person name="Moriyama T."/>
            <person name="Ikeuchi M."/>
            <person name="Watanabe M."/>
            <person name="Wada H."/>
            <person name="Kobayashi K."/>
            <person name="Saito M."/>
            <person name="Masuda T."/>
            <person name="Sasaki-Sekimoto Y."/>
            <person name="Mashiguchi K."/>
            <person name="Awai K."/>
            <person name="Shimojima M."/>
            <person name="Masuda S."/>
            <person name="Iwai M."/>
            <person name="Nobusawa T."/>
            <person name="Narise T."/>
            <person name="Kondo S."/>
            <person name="Saito H."/>
            <person name="Sato R."/>
            <person name="Murakawa M."/>
            <person name="Ihara Y."/>
            <person name="Oshima-Yamada Y."/>
            <person name="Ohtaka K."/>
            <person name="Satoh M."/>
            <person name="Sonobe K."/>
            <person name="Ishii M."/>
            <person name="Ohtani R."/>
            <person name="Kanamori-Sato M."/>
            <person name="Honoki R."/>
            <person name="Miyazaki D."/>
            <person name="Mochizuki H."/>
            <person name="Umetsu J."/>
            <person name="Higashi K."/>
            <person name="Shibata D."/>
            <person name="Kamiya Y."/>
            <person name="Sato N."/>
            <person name="Nakamura Y."/>
            <person name="Tabata S."/>
            <person name="Ida S."/>
            <person name="Kurokawa K."/>
            <person name="Ohta H."/>
        </authorList>
    </citation>
    <scope>NUCLEOTIDE SEQUENCE [LARGE SCALE GENOMIC DNA]</scope>
    <source>
        <strain evidence="2 3">NIES-2285</strain>
    </source>
</reference>
<keyword evidence="3" id="KW-1185">Reference proteome</keyword>
<protein>
    <submittedName>
        <fullName evidence="2">Uncharacterized protein</fullName>
    </submittedName>
</protein>